<sequence>MKHRLWRAVGQHGAVLDVRVQRRRGATAVKRLMRKLLERHGRPRVTWSGFQPVHGLPLSSGCET</sequence>
<proteinExistence type="predicted"/>
<dbReference type="Proteomes" id="UP001056386">
    <property type="component" value="Chromosome 2"/>
</dbReference>
<evidence type="ECO:0000259" key="1">
    <source>
        <dbReference type="Pfam" id="PF13610"/>
    </source>
</evidence>
<gene>
    <name evidence="2" type="ORF">NFI99_10825</name>
</gene>
<protein>
    <submittedName>
        <fullName evidence="2">DDE-type integrase/transposase/recombinase</fullName>
    </submittedName>
</protein>
<evidence type="ECO:0000313" key="2">
    <source>
        <dbReference type="EMBL" id="USS44081.1"/>
    </source>
</evidence>
<keyword evidence="3" id="KW-1185">Reference proteome</keyword>
<organism evidence="2 3">
    <name type="scientific">Burkholderia glumae</name>
    <name type="common">Pseudomonas glumae</name>
    <dbReference type="NCBI Taxonomy" id="337"/>
    <lineage>
        <taxon>Bacteria</taxon>
        <taxon>Pseudomonadati</taxon>
        <taxon>Pseudomonadota</taxon>
        <taxon>Betaproteobacteria</taxon>
        <taxon>Burkholderiales</taxon>
        <taxon>Burkholderiaceae</taxon>
        <taxon>Burkholderia</taxon>
    </lineage>
</organism>
<name>A0ABY5BCB2_BURGL</name>
<dbReference type="InterPro" id="IPR032874">
    <property type="entry name" value="DDE_dom"/>
</dbReference>
<reference evidence="2" key="1">
    <citation type="submission" date="2022-06" db="EMBL/GenBank/DDBJ databases">
        <title>Draft genome sequence of Burkholderia glumae strain GR20004 isolated from rice panicle showing bacterial panicle blight.</title>
        <authorList>
            <person name="Choi S.Y."/>
            <person name="Lee Y.H."/>
        </authorList>
    </citation>
    <scope>NUCLEOTIDE SEQUENCE</scope>
    <source>
        <strain evidence="2">GR20004</strain>
    </source>
</reference>
<evidence type="ECO:0000313" key="3">
    <source>
        <dbReference type="Proteomes" id="UP001056386"/>
    </source>
</evidence>
<dbReference type="EMBL" id="CP099583">
    <property type="protein sequence ID" value="USS44081.1"/>
    <property type="molecule type" value="Genomic_DNA"/>
</dbReference>
<feature type="domain" description="DDE" evidence="1">
    <location>
        <begin position="3"/>
        <end position="44"/>
    </location>
</feature>
<dbReference type="Pfam" id="PF13610">
    <property type="entry name" value="DDE_Tnp_IS240"/>
    <property type="match status" value="1"/>
</dbReference>
<accession>A0ABY5BCB2</accession>